<dbReference type="Pfam" id="PF26064">
    <property type="entry name" value="DUF8023"/>
    <property type="match status" value="1"/>
</dbReference>
<keyword evidence="1" id="KW-0472">Membrane</keyword>
<evidence type="ECO:0000256" key="1">
    <source>
        <dbReference type="SAM" id="Phobius"/>
    </source>
</evidence>
<gene>
    <name evidence="2" type="ORF">OB960_07060</name>
    <name evidence="3" type="ORF">OB960_18475</name>
</gene>
<dbReference type="AlphaFoldDB" id="A0AAP3E3G1"/>
<sequence>MALNLPANWVPSAVKRDDGIDLTDSVLAPLYVACTLAMTKTFEIAMLQPYDYGLNAALWTAEGVDITLAFVAGMVIVVTAWVTNGQVTREDLTDIETVIVLLMVIMNILTVLVPPVATAVAAYWMLGYFLVFLNGAGFYLIAYK</sequence>
<dbReference type="RefSeq" id="WP_338002986.1">
    <property type="nucleotide sequence ID" value="NZ_JAOPKA010000003.1"/>
</dbReference>
<evidence type="ECO:0000313" key="3">
    <source>
        <dbReference type="EMBL" id="MCU4743375.1"/>
    </source>
</evidence>
<feature type="transmembrane region" description="Helical" evidence="1">
    <location>
        <begin position="123"/>
        <end position="142"/>
    </location>
</feature>
<dbReference type="EMBL" id="JAOPKA010000015">
    <property type="protein sequence ID" value="MCU4743375.1"/>
    <property type="molecule type" value="Genomic_DNA"/>
</dbReference>
<reference evidence="3" key="1">
    <citation type="submission" date="2022-09" db="EMBL/GenBank/DDBJ databases">
        <title>Enrichment on poylsaccharides allowed isolation of novel metabolic and taxonomic groups of Haloarchaea.</title>
        <authorList>
            <person name="Sorokin D.Y."/>
            <person name="Elcheninov A.G."/>
            <person name="Khizhniak T.V."/>
            <person name="Kolganova T.V."/>
            <person name="Kublanov I.V."/>
        </authorList>
    </citation>
    <scope>NUCLEOTIDE SEQUENCE</scope>
    <source>
        <strain evidence="3">AArc-xg1-1</strain>
    </source>
</reference>
<evidence type="ECO:0000313" key="4">
    <source>
        <dbReference type="Proteomes" id="UP001321018"/>
    </source>
</evidence>
<feature type="transmembrane region" description="Helical" evidence="1">
    <location>
        <begin position="95"/>
        <end position="117"/>
    </location>
</feature>
<accession>A0AAP3E3G1</accession>
<dbReference type="EMBL" id="JAOPKA010000003">
    <property type="protein sequence ID" value="MCU4741156.1"/>
    <property type="molecule type" value="Genomic_DNA"/>
</dbReference>
<evidence type="ECO:0000313" key="2">
    <source>
        <dbReference type="EMBL" id="MCU4741156.1"/>
    </source>
</evidence>
<dbReference type="InterPro" id="IPR058336">
    <property type="entry name" value="VP3-like_halobact-type"/>
</dbReference>
<keyword evidence="1" id="KW-0812">Transmembrane</keyword>
<feature type="transmembrane region" description="Helical" evidence="1">
    <location>
        <begin position="66"/>
        <end position="83"/>
    </location>
</feature>
<organism evidence="3 4">
    <name type="scientific">Natronoglomus mannanivorans</name>
    <dbReference type="NCBI Taxonomy" id="2979990"/>
    <lineage>
        <taxon>Archaea</taxon>
        <taxon>Methanobacteriati</taxon>
        <taxon>Methanobacteriota</taxon>
        <taxon>Stenosarchaea group</taxon>
        <taxon>Halobacteria</taxon>
        <taxon>Halobacteriales</taxon>
        <taxon>Natrialbaceae</taxon>
        <taxon>Natronoglomus</taxon>
    </lineage>
</organism>
<name>A0AAP3E3G1_9EURY</name>
<protein>
    <submittedName>
        <fullName evidence="3">Uncharacterized protein</fullName>
    </submittedName>
</protein>
<keyword evidence="1" id="KW-1133">Transmembrane helix</keyword>
<comment type="caution">
    <text evidence="3">The sequence shown here is derived from an EMBL/GenBank/DDBJ whole genome shotgun (WGS) entry which is preliminary data.</text>
</comment>
<dbReference type="Proteomes" id="UP001321018">
    <property type="component" value="Unassembled WGS sequence"/>
</dbReference>
<proteinExistence type="predicted"/>